<keyword evidence="10" id="KW-1185">Reference proteome</keyword>
<reference evidence="9 10" key="1">
    <citation type="submission" date="2016-08" db="EMBL/GenBank/DDBJ databases">
        <title>Draft genome sequence of Candidatus Piscirickettsia litoralis, from seawater.</title>
        <authorList>
            <person name="Wan X."/>
            <person name="Lee A.J."/>
            <person name="Hou S."/>
            <person name="Donachie S.P."/>
        </authorList>
    </citation>
    <scope>NUCLEOTIDE SEQUENCE [LARGE SCALE GENOMIC DNA]</scope>
    <source>
        <strain evidence="9 10">Y2</strain>
    </source>
</reference>
<comment type="caution">
    <text evidence="9">The sequence shown here is derived from an EMBL/GenBank/DDBJ whole genome shotgun (WGS) entry which is preliminary data.</text>
</comment>
<feature type="transmembrane region" description="Helical" evidence="7">
    <location>
        <begin position="296"/>
        <end position="317"/>
    </location>
</feature>
<evidence type="ECO:0000256" key="3">
    <source>
        <dbReference type="ARBA" id="ARBA00022475"/>
    </source>
</evidence>
<proteinExistence type="predicted"/>
<dbReference type="NCBIfam" id="TIGR00711">
    <property type="entry name" value="efflux_EmrB"/>
    <property type="match status" value="1"/>
</dbReference>
<evidence type="ECO:0000259" key="8">
    <source>
        <dbReference type="PROSITE" id="PS50850"/>
    </source>
</evidence>
<keyword evidence="6 7" id="KW-0472">Membrane</keyword>
<dbReference type="InterPro" id="IPR005829">
    <property type="entry name" value="Sugar_transporter_CS"/>
</dbReference>
<feature type="transmembrane region" description="Helical" evidence="7">
    <location>
        <begin position="49"/>
        <end position="66"/>
    </location>
</feature>
<accession>A0ABX3A499</accession>
<gene>
    <name evidence="9" type="ORF">BGC07_13255</name>
</gene>
<dbReference type="SUPFAM" id="SSF103473">
    <property type="entry name" value="MFS general substrate transporter"/>
    <property type="match status" value="1"/>
</dbReference>
<feature type="transmembrane region" description="Helical" evidence="7">
    <location>
        <begin position="198"/>
        <end position="216"/>
    </location>
</feature>
<feature type="transmembrane region" description="Helical" evidence="7">
    <location>
        <begin position="329"/>
        <end position="349"/>
    </location>
</feature>
<sequence length="478" mass="52088">MKQSNNLNKWWVLIGTAISALMIAVDYTIVNIAIASIQKELSVNTNQSQWLMSGFGITFCAFLASMGRLADIVGRRRLLFIGIIGFGFASLGAGFSNSIISLVIFRLLQGGFGAIIFPAGMALTAAAFPAKEQGRALGIYNGVLGLGLAIGPVLGGIILNFVSWRWIFFINIPVIILSFLICFLAIKGKETKIDQKMDWFGIGLVAAILMSFVYAINQTTISGWSSTYVIYPLILSVILFILFIAVESKSDSPLLPLALFKNRGFFLGSIAYIVAVGFSWPIIFLTPLYLQHVLDYSVYYAGIALIPMTIMTAIAPPITGKIYDNKGPLVCYILLTICLVLSFGLFLIFTLDTSLILLIITFLLFGSAWGMGNGFAMPLVLSKLDNHEDAGVVSGAAITILNVAGVISLSVVTTLFHFGEQSWLSHHQTQETISHLNSSKIAFTHGFHVGIFWLMITAIILLIPTIWYILKTAPKTAK</sequence>
<dbReference type="PRINTS" id="PR01036">
    <property type="entry name" value="TCRTETB"/>
</dbReference>
<dbReference type="CDD" id="cd17321">
    <property type="entry name" value="MFS_MMR_MDR_like"/>
    <property type="match status" value="1"/>
</dbReference>
<dbReference type="RefSeq" id="WP_069313488.1">
    <property type="nucleotide sequence ID" value="NZ_MDTU01000001.1"/>
</dbReference>
<protein>
    <submittedName>
        <fullName evidence="9">MFS transporter</fullName>
    </submittedName>
</protein>
<keyword evidence="3" id="KW-1003">Cell membrane</keyword>
<evidence type="ECO:0000256" key="6">
    <source>
        <dbReference type="ARBA" id="ARBA00023136"/>
    </source>
</evidence>
<keyword evidence="5 7" id="KW-1133">Transmembrane helix</keyword>
<dbReference type="Proteomes" id="UP000094329">
    <property type="component" value="Unassembled WGS sequence"/>
</dbReference>
<dbReference type="InterPro" id="IPR036259">
    <property type="entry name" value="MFS_trans_sf"/>
</dbReference>
<dbReference type="PROSITE" id="PS00216">
    <property type="entry name" value="SUGAR_TRANSPORT_1"/>
    <property type="match status" value="1"/>
</dbReference>
<feature type="transmembrane region" description="Helical" evidence="7">
    <location>
        <begin position="447"/>
        <end position="470"/>
    </location>
</feature>
<feature type="transmembrane region" description="Helical" evidence="7">
    <location>
        <begin position="392"/>
        <end position="418"/>
    </location>
</feature>
<evidence type="ECO:0000256" key="4">
    <source>
        <dbReference type="ARBA" id="ARBA00022692"/>
    </source>
</evidence>
<feature type="transmembrane region" description="Helical" evidence="7">
    <location>
        <begin position="164"/>
        <end position="186"/>
    </location>
</feature>
<name>A0ABX3A499_9GAMM</name>
<evidence type="ECO:0000256" key="5">
    <source>
        <dbReference type="ARBA" id="ARBA00022989"/>
    </source>
</evidence>
<dbReference type="PANTHER" id="PTHR42718">
    <property type="entry name" value="MAJOR FACILITATOR SUPERFAMILY MULTIDRUG TRANSPORTER MFSC"/>
    <property type="match status" value="1"/>
</dbReference>
<feature type="transmembrane region" description="Helical" evidence="7">
    <location>
        <begin position="111"/>
        <end position="130"/>
    </location>
</feature>
<dbReference type="PROSITE" id="PS50850">
    <property type="entry name" value="MFS"/>
    <property type="match status" value="1"/>
</dbReference>
<evidence type="ECO:0000256" key="7">
    <source>
        <dbReference type="SAM" id="Phobius"/>
    </source>
</evidence>
<dbReference type="PANTHER" id="PTHR42718:SF46">
    <property type="entry name" value="BLR6921 PROTEIN"/>
    <property type="match status" value="1"/>
</dbReference>
<feature type="transmembrane region" description="Helical" evidence="7">
    <location>
        <begin position="266"/>
        <end position="290"/>
    </location>
</feature>
<feature type="transmembrane region" description="Helical" evidence="7">
    <location>
        <begin position="78"/>
        <end position="105"/>
    </location>
</feature>
<feature type="transmembrane region" description="Helical" evidence="7">
    <location>
        <begin position="137"/>
        <end position="158"/>
    </location>
</feature>
<evidence type="ECO:0000256" key="2">
    <source>
        <dbReference type="ARBA" id="ARBA00022448"/>
    </source>
</evidence>
<feature type="transmembrane region" description="Helical" evidence="7">
    <location>
        <begin position="12"/>
        <end position="37"/>
    </location>
</feature>
<organism evidence="9 10">
    <name type="scientific">Piscirickettsia litoralis</name>
    <dbReference type="NCBI Taxonomy" id="1891921"/>
    <lineage>
        <taxon>Bacteria</taxon>
        <taxon>Pseudomonadati</taxon>
        <taxon>Pseudomonadota</taxon>
        <taxon>Gammaproteobacteria</taxon>
        <taxon>Thiotrichales</taxon>
        <taxon>Piscirickettsiaceae</taxon>
        <taxon>Piscirickettsia</taxon>
    </lineage>
</organism>
<dbReference type="Pfam" id="PF07690">
    <property type="entry name" value="MFS_1"/>
    <property type="match status" value="1"/>
</dbReference>
<comment type="subcellular location">
    <subcellularLocation>
        <location evidence="1">Cell membrane</location>
        <topology evidence="1">Multi-pass membrane protein</topology>
    </subcellularLocation>
</comment>
<dbReference type="Gene3D" id="1.20.1250.20">
    <property type="entry name" value="MFS general substrate transporter like domains"/>
    <property type="match status" value="1"/>
</dbReference>
<dbReference type="Gene3D" id="1.20.1720.10">
    <property type="entry name" value="Multidrug resistance protein D"/>
    <property type="match status" value="1"/>
</dbReference>
<feature type="transmembrane region" description="Helical" evidence="7">
    <location>
        <begin position="228"/>
        <end position="246"/>
    </location>
</feature>
<keyword evidence="2" id="KW-0813">Transport</keyword>
<feature type="domain" description="Major facilitator superfamily (MFS) profile" evidence="8">
    <location>
        <begin position="12"/>
        <end position="474"/>
    </location>
</feature>
<evidence type="ECO:0000313" key="10">
    <source>
        <dbReference type="Proteomes" id="UP000094329"/>
    </source>
</evidence>
<dbReference type="EMBL" id="MDTU01000001">
    <property type="protein sequence ID" value="ODN43691.1"/>
    <property type="molecule type" value="Genomic_DNA"/>
</dbReference>
<evidence type="ECO:0000256" key="1">
    <source>
        <dbReference type="ARBA" id="ARBA00004651"/>
    </source>
</evidence>
<evidence type="ECO:0000313" key="9">
    <source>
        <dbReference type="EMBL" id="ODN43691.1"/>
    </source>
</evidence>
<feature type="transmembrane region" description="Helical" evidence="7">
    <location>
        <begin position="355"/>
        <end position="380"/>
    </location>
</feature>
<dbReference type="InterPro" id="IPR020846">
    <property type="entry name" value="MFS_dom"/>
</dbReference>
<dbReference type="InterPro" id="IPR011701">
    <property type="entry name" value="MFS"/>
</dbReference>
<dbReference type="InterPro" id="IPR004638">
    <property type="entry name" value="EmrB-like"/>
</dbReference>
<keyword evidence="4 7" id="KW-0812">Transmembrane</keyword>